<gene>
    <name evidence="2" type="ORF">PO587_12985</name>
</gene>
<proteinExistence type="predicted"/>
<reference evidence="2 3" key="1">
    <citation type="journal article" date="2015" name="Int. J. Syst. Evol. Microbiol.">
        <title>Streptomyces gilvifuscus sp. nov., an actinomycete that produces antibacterial compounds isolated from soil.</title>
        <authorList>
            <person name="Nguyen T.M."/>
            <person name="Kim J."/>
        </authorList>
    </citation>
    <scope>NUCLEOTIDE SEQUENCE [LARGE SCALE GENOMIC DNA]</scope>
    <source>
        <strain evidence="2 3">T113</strain>
    </source>
</reference>
<evidence type="ECO:0000256" key="1">
    <source>
        <dbReference type="SAM" id="MobiDB-lite"/>
    </source>
</evidence>
<protein>
    <submittedName>
        <fullName evidence="2">Uncharacterized protein</fullName>
    </submittedName>
</protein>
<comment type="caution">
    <text evidence="2">The sequence shown here is derived from an EMBL/GenBank/DDBJ whole genome shotgun (WGS) entry which is preliminary data.</text>
</comment>
<feature type="compositionally biased region" description="Pro residues" evidence="1">
    <location>
        <begin position="207"/>
        <end position="221"/>
    </location>
</feature>
<keyword evidence="3" id="KW-1185">Reference proteome</keyword>
<dbReference type="Proteomes" id="UP001221328">
    <property type="component" value="Unassembled WGS sequence"/>
</dbReference>
<evidence type="ECO:0000313" key="3">
    <source>
        <dbReference type="Proteomes" id="UP001221328"/>
    </source>
</evidence>
<feature type="region of interest" description="Disordered" evidence="1">
    <location>
        <begin position="199"/>
        <end position="221"/>
    </location>
</feature>
<organism evidence="2 3">
    <name type="scientific">Streptomyces gilvifuscus</name>
    <dbReference type="NCBI Taxonomy" id="1550617"/>
    <lineage>
        <taxon>Bacteria</taxon>
        <taxon>Bacillati</taxon>
        <taxon>Actinomycetota</taxon>
        <taxon>Actinomycetes</taxon>
        <taxon>Kitasatosporales</taxon>
        <taxon>Streptomycetaceae</taxon>
        <taxon>Streptomyces</taxon>
    </lineage>
</organism>
<dbReference type="RefSeq" id="WP_272175279.1">
    <property type="nucleotide sequence ID" value="NZ_JAQOSK010000004.1"/>
</dbReference>
<evidence type="ECO:0000313" key="2">
    <source>
        <dbReference type="EMBL" id="MDC2955378.1"/>
    </source>
</evidence>
<name>A0ABT5FSB6_9ACTN</name>
<accession>A0ABT5FSB6</accession>
<sequence>MSELGKWHEHLRQSLREARDRRHDADAVPLEVAGVIEDLVHLAAAAQGEAFLANRRAYRFSYDEYSTGLRTPTRADREAYRHAHGNLLDEAEALMSELRAHRFPSDARREVFGAASPAGEEKAVALGFEAASHIFLRDSEGTVRHRGKEIEAAIKVGQYLLGPSPLTLANDVTEVVEDAVRTIDRERLRDLLQVPSLTAVTSTTARPPVPSPPPGWGPTGP</sequence>
<dbReference type="EMBL" id="JAQOSK010000004">
    <property type="protein sequence ID" value="MDC2955378.1"/>
    <property type="molecule type" value="Genomic_DNA"/>
</dbReference>